<organism evidence="10 11">
    <name type="scientific">Avrilella dinanensis</name>
    <dbReference type="NCBI Taxonomy" id="2008672"/>
    <lineage>
        <taxon>Bacteria</taxon>
        <taxon>Pseudomonadati</taxon>
        <taxon>Bacteroidota</taxon>
        <taxon>Flavobacteriia</taxon>
        <taxon>Flavobacteriales</taxon>
        <taxon>Flavobacteriaceae</taxon>
        <taxon>Avrilella</taxon>
    </lineage>
</organism>
<evidence type="ECO:0000256" key="9">
    <source>
        <dbReference type="SAM" id="Phobius"/>
    </source>
</evidence>
<dbReference type="Pfam" id="PF05525">
    <property type="entry name" value="Branch_AA_trans"/>
    <property type="match status" value="1"/>
</dbReference>
<keyword evidence="8 9" id="KW-0472">Membrane</keyword>
<evidence type="ECO:0000256" key="5">
    <source>
        <dbReference type="ARBA" id="ARBA00022692"/>
    </source>
</evidence>
<evidence type="ECO:0000313" key="11">
    <source>
        <dbReference type="Proteomes" id="UP000231960"/>
    </source>
</evidence>
<evidence type="ECO:0000256" key="7">
    <source>
        <dbReference type="ARBA" id="ARBA00022989"/>
    </source>
</evidence>
<comment type="similarity">
    <text evidence="2">Belongs to the branched chain amino acid transporter family.</text>
</comment>
<dbReference type="GO" id="GO:0015188">
    <property type="term" value="F:L-isoleucine transmembrane transporter activity"/>
    <property type="evidence" value="ECO:0007669"/>
    <property type="project" value="TreeGrafter"/>
</dbReference>
<evidence type="ECO:0000256" key="4">
    <source>
        <dbReference type="ARBA" id="ARBA00022475"/>
    </source>
</evidence>
<accession>A0A2M9R467</accession>
<feature type="transmembrane region" description="Helical" evidence="9">
    <location>
        <begin position="9"/>
        <end position="29"/>
    </location>
</feature>
<evidence type="ECO:0000256" key="3">
    <source>
        <dbReference type="ARBA" id="ARBA00022448"/>
    </source>
</evidence>
<evidence type="ECO:0000256" key="1">
    <source>
        <dbReference type="ARBA" id="ARBA00004651"/>
    </source>
</evidence>
<proteinExistence type="inferred from homology"/>
<dbReference type="PANTHER" id="PTHR30588:SF0">
    <property type="entry name" value="BRANCHED-CHAIN AMINO ACID PERMEASE BRNQ"/>
    <property type="match status" value="1"/>
</dbReference>
<dbReference type="GO" id="GO:0005886">
    <property type="term" value="C:plasma membrane"/>
    <property type="evidence" value="ECO:0007669"/>
    <property type="project" value="UniProtKB-SubCell"/>
</dbReference>
<gene>
    <name evidence="10" type="ORF">CDL10_03390</name>
</gene>
<comment type="caution">
    <text evidence="10">The sequence shown here is derived from an EMBL/GenBank/DDBJ whole genome shotgun (WGS) entry which is preliminary data.</text>
</comment>
<feature type="transmembrane region" description="Helical" evidence="9">
    <location>
        <begin position="187"/>
        <end position="206"/>
    </location>
</feature>
<dbReference type="Proteomes" id="UP000231960">
    <property type="component" value="Unassembled WGS sequence"/>
</dbReference>
<dbReference type="OrthoDB" id="9783920at2"/>
<dbReference type="GO" id="GO:0015820">
    <property type="term" value="P:L-leucine transport"/>
    <property type="evidence" value="ECO:0007669"/>
    <property type="project" value="TreeGrafter"/>
</dbReference>
<sequence length="425" mass="46123">MAIDKKNRSILVLGMAIFAMLFGAGNLLLPPHLGFVAGKDWFLSYSGFSIMGVFAPLLAVWAVLYSGSYFTDLGKRANKTVGYILATIIVLCIGPLIAIPRTGAFVYETAVLPLNPEAQNVWALVLFFAGVLTLSFSYDKTIKIIGRYMAPALILLLAVFIALGLFSSGGGNQQSMTNAFSTGFIEGYNTLDVLGAVIFAVILISGAKNRGYTDEFSKKEVVFKSSILSAVLMLIFYGGLFLLGSLTNMESSAGLSNFLVSIAQNMLNGNGIYLLTILAILTGLTTAIALTAAVANFFDRLTNKKMGYAEGVIMCTMISVILAINGVEEITNYAGRILAFVYPITLTLVLTVLLFGRNIVSKIPYLTALIITTGFSIVRLWATISSSTEVSHSLTETLPLYKYQLEWLIPSFIGFWISFFVTRRK</sequence>
<dbReference type="AlphaFoldDB" id="A0A2M9R467"/>
<dbReference type="RefSeq" id="WP_100677238.1">
    <property type="nucleotide sequence ID" value="NZ_NIPO01000001.1"/>
</dbReference>
<dbReference type="EMBL" id="NIPO01000001">
    <property type="protein sequence ID" value="PJR03670.1"/>
    <property type="molecule type" value="Genomic_DNA"/>
</dbReference>
<evidence type="ECO:0000256" key="6">
    <source>
        <dbReference type="ARBA" id="ARBA00022970"/>
    </source>
</evidence>
<feature type="transmembrane region" description="Helical" evidence="9">
    <location>
        <begin position="80"/>
        <end position="99"/>
    </location>
</feature>
<keyword evidence="4" id="KW-1003">Cell membrane</keyword>
<feature type="transmembrane region" description="Helical" evidence="9">
    <location>
        <begin position="404"/>
        <end position="422"/>
    </location>
</feature>
<dbReference type="PANTHER" id="PTHR30588">
    <property type="entry name" value="BRANCHED-CHAIN AMINO ACID TRANSPORT SYSTEM 2 CARRIER PROTEIN"/>
    <property type="match status" value="1"/>
</dbReference>
<evidence type="ECO:0008006" key="12">
    <source>
        <dbReference type="Google" id="ProtNLM"/>
    </source>
</evidence>
<feature type="transmembrane region" description="Helical" evidence="9">
    <location>
        <begin position="41"/>
        <end position="68"/>
    </location>
</feature>
<keyword evidence="7 9" id="KW-1133">Transmembrane helix</keyword>
<dbReference type="GO" id="GO:0015190">
    <property type="term" value="F:L-leucine transmembrane transporter activity"/>
    <property type="evidence" value="ECO:0007669"/>
    <property type="project" value="TreeGrafter"/>
</dbReference>
<keyword evidence="5 9" id="KW-0812">Transmembrane</keyword>
<dbReference type="InterPro" id="IPR004685">
    <property type="entry name" value="Brnchd-chn_aa_trnsp_Livcs"/>
</dbReference>
<feature type="transmembrane region" description="Helical" evidence="9">
    <location>
        <begin position="363"/>
        <end position="384"/>
    </location>
</feature>
<keyword evidence="6" id="KW-0029">Amino-acid transport</keyword>
<evidence type="ECO:0000256" key="8">
    <source>
        <dbReference type="ARBA" id="ARBA00023136"/>
    </source>
</evidence>
<name>A0A2M9R467_9FLAO</name>
<feature type="transmembrane region" description="Helical" evidence="9">
    <location>
        <begin position="272"/>
        <end position="295"/>
    </location>
</feature>
<comment type="subcellular location">
    <subcellularLocation>
        <location evidence="1">Cell membrane</location>
        <topology evidence="1">Multi-pass membrane protein</topology>
    </subcellularLocation>
</comment>
<keyword evidence="11" id="KW-1185">Reference proteome</keyword>
<keyword evidence="3" id="KW-0813">Transport</keyword>
<reference evidence="10 11" key="1">
    <citation type="submission" date="2017-06" db="EMBL/GenBank/DDBJ databases">
        <title>Description of Avrilella dinanensis gen. nov. sp. nov.</title>
        <authorList>
            <person name="Leyer C."/>
            <person name="Sassi M."/>
            <person name="Minet J."/>
            <person name="Kayal S."/>
            <person name="Cattoir V."/>
        </authorList>
    </citation>
    <scope>NUCLEOTIDE SEQUENCE [LARGE SCALE GENOMIC DNA]</scope>
    <source>
        <strain evidence="10 11">UR159</strain>
    </source>
</reference>
<dbReference type="GO" id="GO:0005304">
    <property type="term" value="F:L-valine transmembrane transporter activity"/>
    <property type="evidence" value="ECO:0007669"/>
    <property type="project" value="TreeGrafter"/>
</dbReference>
<feature type="transmembrane region" description="Helical" evidence="9">
    <location>
        <begin position="333"/>
        <end position="356"/>
    </location>
</feature>
<feature type="transmembrane region" description="Helical" evidence="9">
    <location>
        <begin position="148"/>
        <end position="167"/>
    </location>
</feature>
<feature type="transmembrane region" description="Helical" evidence="9">
    <location>
        <begin position="119"/>
        <end position="136"/>
    </location>
</feature>
<evidence type="ECO:0000313" key="10">
    <source>
        <dbReference type="EMBL" id="PJR03670.1"/>
    </source>
</evidence>
<protein>
    <recommendedName>
        <fullName evidence="12">Branched-chain amino acid transport system II carrier protein</fullName>
    </recommendedName>
</protein>
<feature type="transmembrane region" description="Helical" evidence="9">
    <location>
        <begin position="307"/>
        <end position="327"/>
    </location>
</feature>
<evidence type="ECO:0000256" key="2">
    <source>
        <dbReference type="ARBA" id="ARBA00008540"/>
    </source>
</evidence>
<dbReference type="GO" id="GO:0015818">
    <property type="term" value="P:isoleucine transport"/>
    <property type="evidence" value="ECO:0007669"/>
    <property type="project" value="TreeGrafter"/>
</dbReference>
<feature type="transmembrane region" description="Helical" evidence="9">
    <location>
        <begin position="227"/>
        <end position="246"/>
    </location>
</feature>